<feature type="region of interest" description="Disordered" evidence="1">
    <location>
        <begin position="1"/>
        <end position="24"/>
    </location>
</feature>
<evidence type="ECO:0000256" key="1">
    <source>
        <dbReference type="SAM" id="MobiDB-lite"/>
    </source>
</evidence>
<dbReference type="AlphaFoldDB" id="A0ABD1Y5E8"/>
<gene>
    <name evidence="2" type="ORF">R1flu_001072</name>
</gene>
<protein>
    <submittedName>
        <fullName evidence="2">Uncharacterized protein</fullName>
    </submittedName>
</protein>
<accession>A0ABD1Y5E8</accession>
<evidence type="ECO:0000313" key="2">
    <source>
        <dbReference type="EMBL" id="KAL2620867.1"/>
    </source>
</evidence>
<comment type="caution">
    <text evidence="2">The sequence shown here is derived from an EMBL/GenBank/DDBJ whole genome shotgun (WGS) entry which is preliminary data.</text>
</comment>
<name>A0ABD1Y5E8_9MARC</name>
<organism evidence="2 3">
    <name type="scientific">Riccia fluitans</name>
    <dbReference type="NCBI Taxonomy" id="41844"/>
    <lineage>
        <taxon>Eukaryota</taxon>
        <taxon>Viridiplantae</taxon>
        <taxon>Streptophyta</taxon>
        <taxon>Embryophyta</taxon>
        <taxon>Marchantiophyta</taxon>
        <taxon>Marchantiopsida</taxon>
        <taxon>Marchantiidae</taxon>
        <taxon>Marchantiales</taxon>
        <taxon>Ricciaceae</taxon>
        <taxon>Riccia</taxon>
    </lineage>
</organism>
<reference evidence="2 3" key="1">
    <citation type="submission" date="2024-09" db="EMBL/GenBank/DDBJ databases">
        <title>Chromosome-scale assembly of Riccia fluitans.</title>
        <authorList>
            <person name="Paukszto L."/>
            <person name="Sawicki J."/>
            <person name="Karawczyk K."/>
            <person name="Piernik-Szablinska J."/>
            <person name="Szczecinska M."/>
            <person name="Mazdziarz M."/>
        </authorList>
    </citation>
    <scope>NUCLEOTIDE SEQUENCE [LARGE SCALE GENOMIC DNA]</scope>
    <source>
        <strain evidence="2">Rf_01</strain>
        <tissue evidence="2">Aerial parts of the thallus</tissue>
    </source>
</reference>
<keyword evidence="3" id="KW-1185">Reference proteome</keyword>
<dbReference type="EMBL" id="JBHFFA010000006">
    <property type="protein sequence ID" value="KAL2620867.1"/>
    <property type="molecule type" value="Genomic_DNA"/>
</dbReference>
<proteinExistence type="predicted"/>
<evidence type="ECO:0000313" key="3">
    <source>
        <dbReference type="Proteomes" id="UP001605036"/>
    </source>
</evidence>
<dbReference type="Proteomes" id="UP001605036">
    <property type="component" value="Unassembled WGS sequence"/>
</dbReference>
<feature type="compositionally biased region" description="Polar residues" evidence="1">
    <location>
        <begin position="13"/>
        <end position="24"/>
    </location>
</feature>
<sequence>MHSSVGIVASGGCNPNSTRRSSVLGSEELGRPGFLLKHTCLTSTSTEVTKLSLWKLQFTLHEAGAKVRGQRTGSGVMGSTTYIAKAGAVLDGLAGSRLGWRT</sequence>